<evidence type="ECO:0000313" key="3">
    <source>
        <dbReference type="EMBL" id="JAS38265.1"/>
    </source>
</evidence>
<evidence type="ECO:0000259" key="2">
    <source>
        <dbReference type="Pfam" id="PF20700"/>
    </source>
</evidence>
<dbReference type="Pfam" id="PF20700">
    <property type="entry name" value="Mutator"/>
    <property type="match status" value="1"/>
</dbReference>
<name>A0A1B6EK22_9HEMI</name>
<feature type="non-terminal residue" evidence="3">
    <location>
        <position position="128"/>
    </location>
</feature>
<evidence type="ECO:0000256" key="1">
    <source>
        <dbReference type="SAM" id="MobiDB-lite"/>
    </source>
</evidence>
<sequence>FDTGKVVDVSIKSKFCRCEQKDEGIHLPTCIANYQGVSGGMEIEGVMEIFQRSLEKNVRYAYYLGDGDSKAFKNVEDRKIYGEDFVIKKLECIGHIQKRMGSRLRALKQKSKGKKLANEKSMFGTGRL</sequence>
<accession>A0A1B6EK22</accession>
<gene>
    <name evidence="3" type="ORF">g.50306</name>
</gene>
<feature type="non-terminal residue" evidence="3">
    <location>
        <position position="1"/>
    </location>
</feature>
<feature type="region of interest" description="Disordered" evidence="1">
    <location>
        <begin position="109"/>
        <end position="128"/>
    </location>
</feature>
<dbReference type="EMBL" id="GECZ01031504">
    <property type="protein sequence ID" value="JAS38265.1"/>
    <property type="molecule type" value="Transcribed_RNA"/>
</dbReference>
<proteinExistence type="predicted"/>
<feature type="domain" description="Mutator-like transposase" evidence="2">
    <location>
        <begin position="2"/>
        <end position="118"/>
    </location>
</feature>
<reference evidence="3" key="1">
    <citation type="submission" date="2015-11" db="EMBL/GenBank/DDBJ databases">
        <title>De novo transcriptome assembly of four potential Pierce s Disease insect vectors from Arizona vineyards.</title>
        <authorList>
            <person name="Tassone E.E."/>
        </authorList>
    </citation>
    <scope>NUCLEOTIDE SEQUENCE</scope>
</reference>
<organism evidence="3">
    <name type="scientific">Cuerna arida</name>
    <dbReference type="NCBI Taxonomy" id="1464854"/>
    <lineage>
        <taxon>Eukaryota</taxon>
        <taxon>Metazoa</taxon>
        <taxon>Ecdysozoa</taxon>
        <taxon>Arthropoda</taxon>
        <taxon>Hexapoda</taxon>
        <taxon>Insecta</taxon>
        <taxon>Pterygota</taxon>
        <taxon>Neoptera</taxon>
        <taxon>Paraneoptera</taxon>
        <taxon>Hemiptera</taxon>
        <taxon>Auchenorrhyncha</taxon>
        <taxon>Membracoidea</taxon>
        <taxon>Cicadellidae</taxon>
        <taxon>Cicadellinae</taxon>
        <taxon>Proconiini</taxon>
        <taxon>Cuerna</taxon>
    </lineage>
</organism>
<dbReference type="InterPro" id="IPR049012">
    <property type="entry name" value="Mutator_transp_dom"/>
</dbReference>
<dbReference type="AlphaFoldDB" id="A0A1B6EK22"/>
<protein>
    <recommendedName>
        <fullName evidence="2">Mutator-like transposase domain-containing protein</fullName>
    </recommendedName>
</protein>